<feature type="compositionally biased region" description="Low complexity" evidence="3">
    <location>
        <begin position="235"/>
        <end position="277"/>
    </location>
</feature>
<feature type="domain" description="NTF2" evidence="5">
    <location>
        <begin position="56"/>
        <end position="171"/>
    </location>
</feature>
<keyword evidence="7" id="KW-1185">Reference proteome</keyword>
<dbReference type="GO" id="GO:1990904">
    <property type="term" value="C:ribonucleoprotein complex"/>
    <property type="evidence" value="ECO:0007669"/>
    <property type="project" value="TreeGrafter"/>
</dbReference>
<feature type="compositionally biased region" description="Low complexity" evidence="3">
    <location>
        <begin position="330"/>
        <end position="373"/>
    </location>
</feature>
<dbReference type="GO" id="GO:1990861">
    <property type="term" value="C:Ubp3-Bre5 deubiquitination complex"/>
    <property type="evidence" value="ECO:0007669"/>
    <property type="project" value="TreeGrafter"/>
</dbReference>
<dbReference type="OrthoDB" id="339151at2759"/>
<dbReference type="GO" id="GO:0034517">
    <property type="term" value="P:ribophagy"/>
    <property type="evidence" value="ECO:0007669"/>
    <property type="project" value="TreeGrafter"/>
</dbReference>
<feature type="compositionally biased region" description="Pro residues" evidence="3">
    <location>
        <begin position="290"/>
        <end position="300"/>
    </location>
</feature>
<evidence type="ECO:0000259" key="5">
    <source>
        <dbReference type="PROSITE" id="PS50177"/>
    </source>
</evidence>
<feature type="region of interest" description="Disordered" evidence="3">
    <location>
        <begin position="478"/>
        <end position="530"/>
    </location>
</feature>
<evidence type="ECO:0000256" key="3">
    <source>
        <dbReference type="SAM" id="MobiDB-lite"/>
    </source>
</evidence>
<dbReference type="PROSITE" id="PS50177">
    <property type="entry name" value="NTF2_DOMAIN"/>
    <property type="match status" value="1"/>
</dbReference>
<feature type="region of interest" description="Disordered" evidence="3">
    <location>
        <begin position="27"/>
        <end position="50"/>
    </location>
</feature>
<dbReference type="InterPro" id="IPR012677">
    <property type="entry name" value="Nucleotide-bd_a/b_plait_sf"/>
</dbReference>
<dbReference type="GO" id="GO:0016579">
    <property type="term" value="P:protein deubiquitination"/>
    <property type="evidence" value="ECO:0007669"/>
    <property type="project" value="TreeGrafter"/>
</dbReference>
<dbReference type="SUPFAM" id="SSF54928">
    <property type="entry name" value="RNA-binding domain, RBD"/>
    <property type="match status" value="1"/>
</dbReference>
<feature type="compositionally biased region" description="Low complexity" evidence="3">
    <location>
        <begin position="301"/>
        <end position="317"/>
    </location>
</feature>
<dbReference type="GeneID" id="54546431"/>
<dbReference type="Gene3D" id="3.30.70.330">
    <property type="match status" value="1"/>
</dbReference>
<evidence type="ECO:0000256" key="2">
    <source>
        <dbReference type="PROSITE-ProRule" id="PRU00176"/>
    </source>
</evidence>
<dbReference type="InterPro" id="IPR035979">
    <property type="entry name" value="RBD_domain_sf"/>
</dbReference>
<dbReference type="Pfam" id="PF02136">
    <property type="entry name" value="NTF2"/>
    <property type="match status" value="1"/>
</dbReference>
<feature type="compositionally biased region" description="Gly residues" evidence="3">
    <location>
        <begin position="512"/>
        <end position="522"/>
    </location>
</feature>
<dbReference type="InterPro" id="IPR000504">
    <property type="entry name" value="RRM_dom"/>
</dbReference>
<dbReference type="Pfam" id="PF00076">
    <property type="entry name" value="RRM_1"/>
    <property type="match status" value="1"/>
</dbReference>
<dbReference type="GO" id="GO:0005829">
    <property type="term" value="C:cytosol"/>
    <property type="evidence" value="ECO:0007669"/>
    <property type="project" value="TreeGrafter"/>
</dbReference>
<dbReference type="FunFam" id="3.10.450.50:FF:000003">
    <property type="entry name" value="Nuclear transport factor 2 family protein"/>
    <property type="match status" value="1"/>
</dbReference>
<dbReference type="EMBL" id="ML986508">
    <property type="protein sequence ID" value="KAF2273682.1"/>
    <property type="molecule type" value="Genomic_DNA"/>
</dbReference>
<dbReference type="InterPro" id="IPR002075">
    <property type="entry name" value="NTF2_dom"/>
</dbReference>
<dbReference type="RefSeq" id="XP_033651221.1">
    <property type="nucleotide sequence ID" value="XM_033793256.1"/>
</dbReference>
<evidence type="ECO:0000313" key="6">
    <source>
        <dbReference type="EMBL" id="KAF2273682.1"/>
    </source>
</evidence>
<sequence>MATADSTAPVNGTYGTYEVNNQAAANANSASSYGAVQQQQEQMSSGNSSELPKEEIGWYFVEQYYTTLSKNPERLYLYYNKRSQFVSGTEEEKAPVCHGQKSINDRIKELDFHDTKVRVTNVDSQGSDDNIVIQVIGQISNKGEPHKRFVQTFVLAAQTHGYFLLNDIFRYLADETEEEEAPQDQQEPIPSGIVEPAPTAAEPTEPVKHEAVGESEENLAKVDQKLEEVAHEEPAVVAPAPEVNGSPAAEVAEPPVAAAEESPAVAPEEAPAAQTEAPAKEAAEPEKPAEPAPTPAPEAPKPAAAATPAAAPKPAVPRTWASLAASAHKVATPAVPAPTAQPGQPQAKAPAPAASQAPAAPAEKPAPAREPSPSTSQGEAAGWQSVTGHKKEQSRSQAQPPAADGENKRAYIKNVYSQVEEGPLKAALSKFGEITYLDISRQKNCAFVDFKTLAGFQAAVSNNPHRVNGVDLTVEERRMRPQGFAPYSRGGSQRGRGGMGQQAPRGSFNPRGGRGGAGGRGGRPQPQEVA</sequence>
<dbReference type="SMART" id="SM00360">
    <property type="entry name" value="RRM"/>
    <property type="match status" value="1"/>
</dbReference>
<dbReference type="GO" id="GO:0003729">
    <property type="term" value="F:mRNA binding"/>
    <property type="evidence" value="ECO:0007669"/>
    <property type="project" value="TreeGrafter"/>
</dbReference>
<feature type="compositionally biased region" description="Basic and acidic residues" evidence="3">
    <location>
        <begin position="205"/>
        <end position="218"/>
    </location>
</feature>
<name>A0A6A6JB83_WESOR</name>
<keyword evidence="1 2" id="KW-0694">RNA-binding</keyword>
<dbReference type="Proteomes" id="UP000800097">
    <property type="component" value="Unassembled WGS sequence"/>
</dbReference>
<dbReference type="CDD" id="cd00780">
    <property type="entry name" value="NTF2"/>
    <property type="match status" value="1"/>
</dbReference>
<dbReference type="InterPro" id="IPR018222">
    <property type="entry name" value="Nuclear_transport_factor_2_euk"/>
</dbReference>
<feature type="region of interest" description="Disordered" evidence="3">
    <location>
        <begin position="230"/>
        <end position="409"/>
    </location>
</feature>
<reference evidence="6" key="1">
    <citation type="journal article" date="2020" name="Stud. Mycol.">
        <title>101 Dothideomycetes genomes: a test case for predicting lifestyles and emergence of pathogens.</title>
        <authorList>
            <person name="Haridas S."/>
            <person name="Albert R."/>
            <person name="Binder M."/>
            <person name="Bloem J."/>
            <person name="Labutti K."/>
            <person name="Salamov A."/>
            <person name="Andreopoulos B."/>
            <person name="Baker S."/>
            <person name="Barry K."/>
            <person name="Bills G."/>
            <person name="Bluhm B."/>
            <person name="Cannon C."/>
            <person name="Castanera R."/>
            <person name="Culley D."/>
            <person name="Daum C."/>
            <person name="Ezra D."/>
            <person name="Gonzalez J."/>
            <person name="Henrissat B."/>
            <person name="Kuo A."/>
            <person name="Liang C."/>
            <person name="Lipzen A."/>
            <person name="Lutzoni F."/>
            <person name="Magnuson J."/>
            <person name="Mondo S."/>
            <person name="Nolan M."/>
            <person name="Ohm R."/>
            <person name="Pangilinan J."/>
            <person name="Park H.-J."/>
            <person name="Ramirez L."/>
            <person name="Alfaro M."/>
            <person name="Sun H."/>
            <person name="Tritt A."/>
            <person name="Yoshinaga Y."/>
            <person name="Zwiers L.-H."/>
            <person name="Turgeon B."/>
            <person name="Goodwin S."/>
            <person name="Spatafora J."/>
            <person name="Crous P."/>
            <person name="Grigoriev I."/>
        </authorList>
    </citation>
    <scope>NUCLEOTIDE SEQUENCE</scope>
    <source>
        <strain evidence="6">CBS 379.55</strain>
    </source>
</reference>
<dbReference type="InterPro" id="IPR039539">
    <property type="entry name" value="Ras_GTPase_bind_prot"/>
</dbReference>
<feature type="domain" description="RRM" evidence="4">
    <location>
        <begin position="408"/>
        <end position="480"/>
    </location>
</feature>
<dbReference type="PANTHER" id="PTHR10693:SF20">
    <property type="entry name" value="AT27578P"/>
    <property type="match status" value="1"/>
</dbReference>
<accession>A0A6A6JB83</accession>
<dbReference type="Gene3D" id="3.10.450.50">
    <property type="match status" value="1"/>
</dbReference>
<protein>
    <recommendedName>
        <fullName evidence="8">NTF2-domain-containing protein</fullName>
    </recommendedName>
</protein>
<gene>
    <name evidence="6" type="ORF">EI97DRAFT_149472</name>
</gene>
<evidence type="ECO:0008006" key="8">
    <source>
        <dbReference type="Google" id="ProtNLM"/>
    </source>
</evidence>
<proteinExistence type="predicted"/>
<dbReference type="InterPro" id="IPR032710">
    <property type="entry name" value="NTF2-like_dom_sf"/>
</dbReference>
<dbReference type="AlphaFoldDB" id="A0A6A6JB83"/>
<dbReference type="PANTHER" id="PTHR10693">
    <property type="entry name" value="RAS GTPASE-ACTIVATING PROTEIN-BINDING PROTEIN"/>
    <property type="match status" value="1"/>
</dbReference>
<feature type="compositionally biased region" description="Polar residues" evidence="3">
    <location>
        <begin position="34"/>
        <end position="50"/>
    </location>
</feature>
<feature type="region of interest" description="Disordered" evidence="3">
    <location>
        <begin position="176"/>
        <end position="218"/>
    </location>
</feature>
<feature type="compositionally biased region" description="Basic and acidic residues" evidence="3">
    <location>
        <begin position="278"/>
        <end position="289"/>
    </location>
</feature>
<feature type="compositionally biased region" description="Low complexity" evidence="3">
    <location>
        <begin position="195"/>
        <end position="204"/>
    </location>
</feature>
<organism evidence="6 7">
    <name type="scientific">Westerdykella ornata</name>
    <dbReference type="NCBI Taxonomy" id="318751"/>
    <lineage>
        <taxon>Eukaryota</taxon>
        <taxon>Fungi</taxon>
        <taxon>Dikarya</taxon>
        <taxon>Ascomycota</taxon>
        <taxon>Pezizomycotina</taxon>
        <taxon>Dothideomycetes</taxon>
        <taxon>Pleosporomycetidae</taxon>
        <taxon>Pleosporales</taxon>
        <taxon>Sporormiaceae</taxon>
        <taxon>Westerdykella</taxon>
    </lineage>
</organism>
<dbReference type="SUPFAM" id="SSF54427">
    <property type="entry name" value="NTF2-like"/>
    <property type="match status" value="1"/>
</dbReference>
<evidence type="ECO:0000256" key="1">
    <source>
        <dbReference type="ARBA" id="ARBA00022884"/>
    </source>
</evidence>
<evidence type="ECO:0000259" key="4">
    <source>
        <dbReference type="PROSITE" id="PS50102"/>
    </source>
</evidence>
<evidence type="ECO:0000313" key="7">
    <source>
        <dbReference type="Proteomes" id="UP000800097"/>
    </source>
</evidence>
<dbReference type="PROSITE" id="PS50102">
    <property type="entry name" value="RRM"/>
    <property type="match status" value="1"/>
</dbReference>